<keyword evidence="5" id="KW-0677">Repeat</keyword>
<evidence type="ECO:0000256" key="1">
    <source>
        <dbReference type="ARBA" id="ARBA00004586"/>
    </source>
</evidence>
<dbReference type="Proteomes" id="UP000007148">
    <property type="component" value="Unassembled WGS sequence"/>
</dbReference>
<evidence type="ECO:0000256" key="11">
    <source>
        <dbReference type="SAM" id="MobiDB-lite"/>
    </source>
</evidence>
<sequence length="1035" mass="115779">MDTIKKPINQILDPQQATEDKQAKLMDEQRRKDGDIVTAGSENDKVRDPVTGERMQIRNATENPEQVRLGDNVLKMEFPPPDLGGQREYLLSLFNTTVSRMTLAFTIVPILAFSFSPPSLTNRPLFLLIPSLGIPAALSFMWMYRMQSKSQDDADRRAWDVERRRGLAAGLDKDKDGKIDVDEKIKESAEWLNALLAGVWPIINPDMFTSTVDMLEDIMQASVPTFIHSVRIPNLGLGYNPLRITALRALPDAELDRVTQSLNEDEREQIKGEHVNYEMSFAYRAAPGKSKWAEKAENFHLLVEFYLGVKGVTAVPIPVWAEITGIVGTARMRLELIPDPPFIKHTLITLVGLPKVSISITPIHKKLLPNMMDIPFISRFITDAVNTAAKEYVAPKSLMLDLQQLLSGDGINRDTAHIGVVVVHIHRVKIDKDVDQTLSDTDIYVNVCLSPMNKTQYSTRIISKTLEPVYEETAVLLVDANAAKIGEKVSLQVWDSDRFTADDQVGHIEIDVADLMSNHNAASHKITPMNKPLSNKVSGTIEYTIGFFSKLAPGASDSATEIPKEILDKEDFKKVRKSTLTDLEAAVVVTPPPEDFVSGILGIQLHEIRELGVKTDNMSLRHGGKGSSERPEGEQEVEADKGLPSSYCTVMLNDEPIYRTRNKPMTATPFFNATTERFVRDWQAAHVCIVVRDSRMRENDPIMGMVFFKLADLFKNGCMATGSWSLQHGVSARELRISTEVSQACTTHHAPLLIGFDTGTVEVKGVKVELNDRSLENDIEVRLTTTGAYTKIKKGVEDKDDSSSDEETSNDTVLHLPIQTRYHSALVINARQKGLLRRNTVAMGIVWLRDLIDNHHGNVIRAKLWKASDFEIMKQNYAKAEETAAHKAQAIGTVEVRAVFKPGIADVHEKDMRENPKMQKSWEEYVIMKREGLRKHIGKRSPTMIDDEDINATTDKVEEDPKQGVAPAESQGSLDGKIKDWTSKQDNLSAEHRGIKQFKGVRTAEWMADGVKDTFAGLAGRLHRKERQSTMEKEA</sequence>
<keyword evidence="8" id="KW-0445">Lipid transport</keyword>
<keyword evidence="3" id="KW-0597">Phosphoprotein</keyword>
<dbReference type="Gene3D" id="2.60.40.150">
    <property type="entry name" value="C2 domain"/>
    <property type="match status" value="2"/>
</dbReference>
<dbReference type="InterPro" id="IPR035892">
    <property type="entry name" value="C2_domain_sf"/>
</dbReference>
<dbReference type="Pfam" id="PF00168">
    <property type="entry name" value="C2"/>
    <property type="match status" value="2"/>
</dbReference>
<keyword evidence="4 14" id="KW-0812">Transmembrane</keyword>
<gene>
    <name evidence="14" type="ORF">PIIN_01882</name>
</gene>
<evidence type="ECO:0000256" key="10">
    <source>
        <dbReference type="ARBA" id="ARBA00023136"/>
    </source>
</evidence>
<evidence type="ECO:0000259" key="13">
    <source>
        <dbReference type="PROSITE" id="PS51847"/>
    </source>
</evidence>
<dbReference type="InterPro" id="IPR037765">
    <property type="entry name" value="C2B_Tricalbin"/>
</dbReference>
<dbReference type="OrthoDB" id="419768at2759"/>
<feature type="domain" description="C2" evidence="12">
    <location>
        <begin position="582"/>
        <end position="725"/>
    </location>
</feature>
<dbReference type="GO" id="GO:0006869">
    <property type="term" value="P:lipid transport"/>
    <property type="evidence" value="ECO:0007669"/>
    <property type="project" value="UniProtKB-KW"/>
</dbReference>
<dbReference type="CDD" id="cd21676">
    <property type="entry name" value="SMP_Mug190"/>
    <property type="match status" value="1"/>
</dbReference>
<dbReference type="PANTHER" id="PTHR47348:SF3">
    <property type="entry name" value="MEIOTICALLY UP-REGULATED GENE 190 PROTEIN"/>
    <property type="match status" value="1"/>
</dbReference>
<feature type="domain" description="SMP-LTD" evidence="13">
    <location>
        <begin position="185"/>
        <end position="403"/>
    </location>
</feature>
<dbReference type="PROSITE" id="PS50004">
    <property type="entry name" value="C2"/>
    <property type="match status" value="2"/>
</dbReference>
<comment type="subcellular location">
    <subcellularLocation>
        <location evidence="1">Endoplasmic reticulum membrane</location>
    </subcellularLocation>
</comment>
<dbReference type="GO" id="GO:0005789">
    <property type="term" value="C:endoplasmic reticulum membrane"/>
    <property type="evidence" value="ECO:0007669"/>
    <property type="project" value="UniProtKB-SubCell"/>
</dbReference>
<dbReference type="SUPFAM" id="SSF49562">
    <property type="entry name" value="C2 domain (Calcium/lipid-binding domain, CaLB)"/>
    <property type="match status" value="2"/>
</dbReference>
<dbReference type="InterPro" id="IPR031468">
    <property type="entry name" value="SMP_LBD"/>
</dbReference>
<evidence type="ECO:0000256" key="5">
    <source>
        <dbReference type="ARBA" id="ARBA00022737"/>
    </source>
</evidence>
<feature type="compositionally biased region" description="Basic and acidic residues" evidence="11">
    <location>
        <begin position="18"/>
        <end position="35"/>
    </location>
</feature>
<proteinExistence type="predicted"/>
<dbReference type="InParanoid" id="G4T9M2"/>
<evidence type="ECO:0000256" key="8">
    <source>
        <dbReference type="ARBA" id="ARBA00023055"/>
    </source>
</evidence>
<name>G4T9M2_SERID</name>
<feature type="region of interest" description="Disordered" evidence="11">
    <location>
        <begin position="616"/>
        <end position="640"/>
    </location>
</feature>
<dbReference type="Pfam" id="PF25331">
    <property type="entry name" value="C2_Mug190_3rd"/>
    <property type="match status" value="1"/>
</dbReference>
<keyword evidence="10" id="KW-0472">Membrane</keyword>
<dbReference type="PANTHER" id="PTHR47348">
    <property type="entry name" value="MEIOTICALLY UP-REGULATED GENE 190 PROTEIN"/>
    <property type="match status" value="1"/>
</dbReference>
<evidence type="ECO:0000256" key="4">
    <source>
        <dbReference type="ARBA" id="ARBA00022692"/>
    </source>
</evidence>
<dbReference type="PROSITE" id="PS51847">
    <property type="entry name" value="SMP"/>
    <property type="match status" value="1"/>
</dbReference>
<comment type="caution">
    <text evidence="14">The sequence shown here is derived from an EMBL/GenBank/DDBJ whole genome shotgun (WGS) entry which is preliminary data.</text>
</comment>
<evidence type="ECO:0000256" key="6">
    <source>
        <dbReference type="ARBA" id="ARBA00022824"/>
    </source>
</evidence>
<dbReference type="eggNOG" id="KOG1012">
    <property type="taxonomic scope" value="Eukaryota"/>
</dbReference>
<dbReference type="CDD" id="cd04052">
    <property type="entry name" value="C2B_Tricalbin-like"/>
    <property type="match status" value="1"/>
</dbReference>
<keyword evidence="9" id="KW-0446">Lipid-binding</keyword>
<evidence type="ECO:0000259" key="12">
    <source>
        <dbReference type="PROSITE" id="PS50004"/>
    </source>
</evidence>
<organism evidence="14 15">
    <name type="scientific">Serendipita indica (strain DSM 11827)</name>
    <name type="common">Root endophyte fungus</name>
    <name type="synonym">Piriformospora indica</name>
    <dbReference type="NCBI Taxonomy" id="1109443"/>
    <lineage>
        <taxon>Eukaryota</taxon>
        <taxon>Fungi</taxon>
        <taxon>Dikarya</taxon>
        <taxon>Basidiomycota</taxon>
        <taxon>Agaricomycotina</taxon>
        <taxon>Agaricomycetes</taxon>
        <taxon>Sebacinales</taxon>
        <taxon>Serendipitaceae</taxon>
        <taxon>Serendipita</taxon>
    </lineage>
</organism>
<accession>G4T9M2</accession>
<dbReference type="OMA" id="IMQAKPA"/>
<evidence type="ECO:0000256" key="7">
    <source>
        <dbReference type="ARBA" id="ARBA00022989"/>
    </source>
</evidence>
<dbReference type="AlphaFoldDB" id="G4T9M2"/>
<protein>
    <submittedName>
        <fullName evidence="14">Related to putative transmembrane protein</fullName>
    </submittedName>
</protein>
<feature type="compositionally biased region" description="Basic and acidic residues" evidence="11">
    <location>
        <begin position="627"/>
        <end position="640"/>
    </location>
</feature>
<feature type="region of interest" description="Disordered" evidence="11">
    <location>
        <begin position="945"/>
        <end position="979"/>
    </location>
</feature>
<dbReference type="GO" id="GO:0008289">
    <property type="term" value="F:lipid binding"/>
    <property type="evidence" value="ECO:0007669"/>
    <property type="project" value="UniProtKB-KW"/>
</dbReference>
<dbReference type="STRING" id="1109443.G4T9M2"/>
<evidence type="ECO:0000313" key="15">
    <source>
        <dbReference type="Proteomes" id="UP000007148"/>
    </source>
</evidence>
<dbReference type="EMBL" id="CAFZ01000024">
    <property type="protein sequence ID" value="CCA68015.1"/>
    <property type="molecule type" value="Genomic_DNA"/>
</dbReference>
<evidence type="ECO:0000256" key="2">
    <source>
        <dbReference type="ARBA" id="ARBA00022448"/>
    </source>
</evidence>
<dbReference type="Pfam" id="PF25669">
    <property type="entry name" value="SMP_MUG190-like"/>
    <property type="match status" value="1"/>
</dbReference>
<evidence type="ECO:0000256" key="3">
    <source>
        <dbReference type="ARBA" id="ARBA00022553"/>
    </source>
</evidence>
<dbReference type="InterPro" id="IPR057349">
    <property type="entry name" value="C2_Mug190_3rd"/>
</dbReference>
<keyword evidence="15" id="KW-1185">Reference proteome</keyword>
<dbReference type="HOGENOM" id="CLU_002125_3_0_1"/>
<feature type="region of interest" description="Disordered" evidence="11">
    <location>
        <begin position="1"/>
        <end position="50"/>
    </location>
</feature>
<dbReference type="GO" id="GO:0061817">
    <property type="term" value="P:endoplasmic reticulum-plasma membrane tethering"/>
    <property type="evidence" value="ECO:0007669"/>
    <property type="project" value="InterPro"/>
</dbReference>
<reference evidence="14 15" key="1">
    <citation type="journal article" date="2011" name="PLoS Pathog.">
        <title>Endophytic Life Strategies Decoded by Genome and Transcriptome Analyses of the Mutualistic Root Symbiont Piriformospora indica.</title>
        <authorList>
            <person name="Zuccaro A."/>
            <person name="Lahrmann U."/>
            <person name="Guldener U."/>
            <person name="Langen G."/>
            <person name="Pfiffi S."/>
            <person name="Biedenkopf D."/>
            <person name="Wong P."/>
            <person name="Samans B."/>
            <person name="Grimm C."/>
            <person name="Basiewicz M."/>
            <person name="Murat C."/>
            <person name="Martin F."/>
            <person name="Kogel K.H."/>
        </authorList>
    </citation>
    <scope>NUCLEOTIDE SEQUENCE [LARGE SCALE GENOMIC DNA]</scope>
    <source>
        <strain evidence="14 15">DSM 11827</strain>
    </source>
</reference>
<dbReference type="SMART" id="SM00239">
    <property type="entry name" value="C2"/>
    <property type="match status" value="2"/>
</dbReference>
<keyword evidence="7" id="KW-1133">Transmembrane helix</keyword>
<dbReference type="InterPro" id="IPR000008">
    <property type="entry name" value="C2_dom"/>
</dbReference>
<evidence type="ECO:0000256" key="9">
    <source>
        <dbReference type="ARBA" id="ARBA00023121"/>
    </source>
</evidence>
<keyword evidence="6" id="KW-0256">Endoplasmic reticulum</keyword>
<evidence type="ECO:0000313" key="14">
    <source>
        <dbReference type="EMBL" id="CCA68015.1"/>
    </source>
</evidence>
<feature type="domain" description="C2" evidence="12">
    <location>
        <begin position="401"/>
        <end position="526"/>
    </location>
</feature>
<keyword evidence="2" id="KW-0813">Transport</keyword>